<evidence type="ECO:0000313" key="3">
    <source>
        <dbReference type="Proteomes" id="UP000219285"/>
    </source>
</evidence>
<dbReference type="EMBL" id="CP052766">
    <property type="protein sequence ID" value="QJR82125.1"/>
    <property type="molecule type" value="Genomic_DNA"/>
</dbReference>
<dbReference type="AlphaFoldDB" id="A0A6M4MHR9"/>
<dbReference type="RefSeq" id="WP_075610312.1">
    <property type="nucleotide sequence ID" value="NZ_CP052766.1"/>
</dbReference>
<sequence>MIKFHPGPEQLTRFVEGTLLPVESIMVSAHCDMCRKCRDDIDKETARIAENEFLFADEGNVPSLETMLAQITELPASTQLVVSTSQVHPTAIELDGKSFPLPATLHRFISKTGNWSSLVGRLWQAPVSFGHSGVANFIYMGKGGGVPEHTHQGIEYSLVISGEFSDNLNTYRKGDFLCFRDDQTHAPHSQVDEGCLMLTVLDRPVQFTSGIVSLLNPFSALFFGDSYESAEAAAYAVQR</sequence>
<reference evidence="3" key="1">
    <citation type="submission" date="2014-12" db="EMBL/GenBank/DDBJ databases">
        <title>Complete genome sequence of a multi-drug resistant Klebsiella pneumoniae.</title>
        <authorList>
            <person name="Hua X."/>
            <person name="Chen Q."/>
            <person name="Li X."/>
            <person name="Feng Y."/>
            <person name="Ruan Z."/>
            <person name="Yu Y."/>
        </authorList>
    </citation>
    <scope>NUCLEOTIDE SEQUENCE [LARGE SCALE GENOMIC DNA]</scope>
    <source>
        <strain evidence="3">5.12</strain>
    </source>
</reference>
<keyword evidence="3" id="KW-1185">Reference proteome</keyword>
<evidence type="ECO:0000259" key="1">
    <source>
        <dbReference type="Pfam" id="PF12973"/>
    </source>
</evidence>
<dbReference type="Proteomes" id="UP000219285">
    <property type="component" value="Chromosome"/>
</dbReference>
<dbReference type="Pfam" id="PF12973">
    <property type="entry name" value="Cupin_7"/>
    <property type="match status" value="1"/>
</dbReference>
<accession>A0A6M4MHR9</accession>
<dbReference type="InterPro" id="IPR025979">
    <property type="entry name" value="ChrR-like_cupin_dom"/>
</dbReference>
<name>A0A6M4MHR9_9ALTE</name>
<dbReference type="InterPro" id="IPR014710">
    <property type="entry name" value="RmlC-like_jellyroll"/>
</dbReference>
<proteinExistence type="predicted"/>
<gene>
    <name evidence="2" type="ORF">CA267_015875</name>
</gene>
<reference evidence="2 3" key="2">
    <citation type="submission" date="2020-04" db="EMBL/GenBank/DDBJ databases">
        <title>Complete genome sequence of Alteromonas pelagimontana 5.12T.</title>
        <authorList>
            <person name="Sinha R.K."/>
            <person name="Krishnan K.P."/>
            <person name="Kurian J.P."/>
        </authorList>
    </citation>
    <scope>NUCLEOTIDE SEQUENCE [LARGE SCALE GENOMIC DNA]</scope>
    <source>
        <strain evidence="2 3">5.12</strain>
    </source>
</reference>
<dbReference type="KEGG" id="apel:CA267_015875"/>
<feature type="domain" description="ChrR-like cupin" evidence="1">
    <location>
        <begin position="132"/>
        <end position="200"/>
    </location>
</feature>
<evidence type="ECO:0000313" key="2">
    <source>
        <dbReference type="EMBL" id="QJR82125.1"/>
    </source>
</evidence>
<dbReference type="InterPro" id="IPR011051">
    <property type="entry name" value="RmlC_Cupin_sf"/>
</dbReference>
<dbReference type="OrthoDB" id="2988517at2"/>
<protein>
    <submittedName>
        <fullName evidence="2">Anti-sigma factor</fullName>
    </submittedName>
</protein>
<dbReference type="Gene3D" id="2.60.120.10">
    <property type="entry name" value="Jelly Rolls"/>
    <property type="match status" value="1"/>
</dbReference>
<dbReference type="NCBIfam" id="TIGR02451">
    <property type="entry name" value="anti_sig_ChrR"/>
    <property type="match status" value="1"/>
</dbReference>
<dbReference type="InterPro" id="IPR012807">
    <property type="entry name" value="Anti-sigma_ChrR"/>
</dbReference>
<dbReference type="SUPFAM" id="SSF51182">
    <property type="entry name" value="RmlC-like cupins"/>
    <property type="match status" value="1"/>
</dbReference>
<organism evidence="2 3">
    <name type="scientific">Alteromonas pelagimontana</name>
    <dbReference type="NCBI Taxonomy" id="1858656"/>
    <lineage>
        <taxon>Bacteria</taxon>
        <taxon>Pseudomonadati</taxon>
        <taxon>Pseudomonadota</taxon>
        <taxon>Gammaproteobacteria</taxon>
        <taxon>Alteromonadales</taxon>
        <taxon>Alteromonadaceae</taxon>
        <taxon>Alteromonas/Salinimonas group</taxon>
        <taxon>Alteromonas</taxon>
    </lineage>
</organism>
<dbReference type="Gene3D" id="1.10.10.1320">
    <property type="entry name" value="Anti-sigma factor, zinc-finger domain"/>
    <property type="match status" value="1"/>
</dbReference>
<dbReference type="InterPro" id="IPR041916">
    <property type="entry name" value="Anti_sigma_zinc_sf"/>
</dbReference>